<sequence length="391" mass="42750">MGDQGELAEAIDHADQISDHVGETLELTTVHSEDITAVYREIEELSASLEEVAATSEEVSNAATTAREAATDGQETSETVWETMGEVVESAQQLAETADELAVQMDEIDEIIEIISDVADETNLLALNASIEAARTGQGGEGFAVIADEVKSLATETSDHADEISDQLAAIQDQTDRTRQDATRTNELLRETSGQLEDVIDRFDQITTTVDEAATGISEVAAVNDEQASTVERITDGIEDVDDRSDRITTEMRKAETLADRQVEIVTHLTSYIDNLPGMAYRVENDEGWPVMFASAGTERLTGYTSEQLVSGSVSLGEDIIHDDDADAVWDAVQTSLDERREFDIEYRITTARGDVIPVRERGQGVFESGDVVAIEGFMAERESEQTQRLY</sequence>
<keyword evidence="2" id="KW-0472">Membrane</keyword>
<comment type="subcellular location">
    <subcellularLocation>
        <location evidence="1">Cell inner membrane</location>
        <topology evidence="1">Multi-pass membrane protein</topology>
    </subcellularLocation>
</comment>
<dbReference type="AlphaFoldDB" id="A0A4S3TIP2"/>
<evidence type="ECO:0000256" key="6">
    <source>
        <dbReference type="SAM" id="MobiDB-lite"/>
    </source>
</evidence>
<gene>
    <name evidence="10" type="ORF">D8Y22_18350</name>
</gene>
<keyword evidence="2" id="KW-1003">Cell membrane</keyword>
<protein>
    <submittedName>
        <fullName evidence="10">PAS domain S-box protein</fullName>
    </submittedName>
</protein>
<dbReference type="Gene3D" id="1.10.287.950">
    <property type="entry name" value="Methyl-accepting chemotaxis protein"/>
    <property type="match status" value="1"/>
</dbReference>
<dbReference type="NCBIfam" id="TIGR00229">
    <property type="entry name" value="sensory_box"/>
    <property type="match status" value="1"/>
</dbReference>
<accession>A0A4S3TIP2</accession>
<dbReference type="Proteomes" id="UP000318864">
    <property type="component" value="Unassembled WGS sequence"/>
</dbReference>
<reference evidence="10 11" key="1">
    <citation type="submission" date="2018-10" db="EMBL/GenBank/DDBJ databases">
        <title>Natronolimnobius sp. XQ-INN 246 isolated from Inner Mongolia Autonomous Region of China.</title>
        <authorList>
            <person name="Xue Q."/>
        </authorList>
    </citation>
    <scope>NUCLEOTIDE SEQUENCE [LARGE SCALE GENOMIC DNA]</scope>
    <source>
        <strain evidence="10 11">XQ-INN 246</strain>
    </source>
</reference>
<comment type="caution">
    <text evidence="10">The sequence shown here is derived from an EMBL/GenBank/DDBJ whole genome shotgun (WGS) entry which is preliminary data.</text>
</comment>
<evidence type="ECO:0000256" key="3">
    <source>
        <dbReference type="ARBA" id="ARBA00023224"/>
    </source>
</evidence>
<evidence type="ECO:0000256" key="4">
    <source>
        <dbReference type="ARBA" id="ARBA00029447"/>
    </source>
</evidence>
<dbReference type="GO" id="GO:0005886">
    <property type="term" value="C:plasma membrane"/>
    <property type="evidence" value="ECO:0007669"/>
    <property type="project" value="UniProtKB-SubCell"/>
</dbReference>
<proteinExistence type="inferred from homology"/>
<feature type="compositionally biased region" description="Low complexity" evidence="6">
    <location>
        <begin position="56"/>
        <end position="66"/>
    </location>
</feature>
<dbReference type="Pfam" id="PF08447">
    <property type="entry name" value="PAS_3"/>
    <property type="match status" value="1"/>
</dbReference>
<dbReference type="PROSITE" id="PS50111">
    <property type="entry name" value="CHEMOTAXIS_TRANSDUC_2"/>
    <property type="match status" value="1"/>
</dbReference>
<dbReference type="InterPro" id="IPR004089">
    <property type="entry name" value="MCPsignal_dom"/>
</dbReference>
<evidence type="ECO:0000259" key="8">
    <source>
        <dbReference type="PROSITE" id="PS50112"/>
    </source>
</evidence>
<keyword evidence="11" id="KW-1185">Reference proteome</keyword>
<keyword evidence="3 5" id="KW-0807">Transducer</keyword>
<feature type="region of interest" description="Disordered" evidence="6">
    <location>
        <begin position="56"/>
        <end position="75"/>
    </location>
</feature>
<evidence type="ECO:0000259" key="7">
    <source>
        <dbReference type="PROSITE" id="PS50111"/>
    </source>
</evidence>
<dbReference type="InterPro" id="IPR013655">
    <property type="entry name" value="PAS_fold_3"/>
</dbReference>
<dbReference type="EMBL" id="RBZW01000062">
    <property type="protein sequence ID" value="THE63410.1"/>
    <property type="molecule type" value="Genomic_DNA"/>
</dbReference>
<dbReference type="Pfam" id="PF00015">
    <property type="entry name" value="MCPsignal"/>
    <property type="match status" value="1"/>
</dbReference>
<name>A0A4S3TIP2_9EURY</name>
<dbReference type="InterPro" id="IPR000727">
    <property type="entry name" value="T_SNARE_dom"/>
</dbReference>
<dbReference type="SUPFAM" id="SSF58104">
    <property type="entry name" value="Methyl-accepting chemotaxis protein (MCP) signaling domain"/>
    <property type="match status" value="1"/>
</dbReference>
<keyword evidence="2" id="KW-0997">Cell inner membrane</keyword>
<feature type="domain" description="T-SNARE coiled-coil homology" evidence="9">
    <location>
        <begin position="193"/>
        <end position="255"/>
    </location>
</feature>
<dbReference type="PROSITE" id="PS50192">
    <property type="entry name" value="T_SNARE"/>
    <property type="match status" value="1"/>
</dbReference>
<comment type="similarity">
    <text evidence="4">Belongs to the methyl-accepting chemotaxis (MCP) protein family.</text>
</comment>
<dbReference type="GO" id="GO:0006935">
    <property type="term" value="P:chemotaxis"/>
    <property type="evidence" value="ECO:0007669"/>
    <property type="project" value="InterPro"/>
</dbReference>
<evidence type="ECO:0000256" key="5">
    <source>
        <dbReference type="PROSITE-ProRule" id="PRU00284"/>
    </source>
</evidence>
<evidence type="ECO:0000313" key="11">
    <source>
        <dbReference type="Proteomes" id="UP000318864"/>
    </source>
</evidence>
<dbReference type="RefSeq" id="WP_141466116.1">
    <property type="nucleotide sequence ID" value="NZ_RBZW01000062.1"/>
</dbReference>
<evidence type="ECO:0000256" key="1">
    <source>
        <dbReference type="ARBA" id="ARBA00004429"/>
    </source>
</evidence>
<dbReference type="OrthoDB" id="116658at2157"/>
<dbReference type="SUPFAM" id="SSF55785">
    <property type="entry name" value="PYP-like sensor domain (PAS domain)"/>
    <property type="match status" value="1"/>
</dbReference>
<dbReference type="PANTHER" id="PTHR32089">
    <property type="entry name" value="METHYL-ACCEPTING CHEMOTAXIS PROTEIN MCPB"/>
    <property type="match status" value="1"/>
</dbReference>
<dbReference type="InterPro" id="IPR000014">
    <property type="entry name" value="PAS"/>
</dbReference>
<dbReference type="PROSITE" id="PS50112">
    <property type="entry name" value="PAS"/>
    <property type="match status" value="1"/>
</dbReference>
<dbReference type="GO" id="GO:0007165">
    <property type="term" value="P:signal transduction"/>
    <property type="evidence" value="ECO:0007669"/>
    <property type="project" value="UniProtKB-KW"/>
</dbReference>
<dbReference type="PANTHER" id="PTHR32089:SF112">
    <property type="entry name" value="LYSOZYME-LIKE PROTEIN-RELATED"/>
    <property type="match status" value="1"/>
</dbReference>
<evidence type="ECO:0000259" key="9">
    <source>
        <dbReference type="PROSITE" id="PS50192"/>
    </source>
</evidence>
<dbReference type="Gene3D" id="3.30.450.20">
    <property type="entry name" value="PAS domain"/>
    <property type="match status" value="1"/>
</dbReference>
<dbReference type="PRINTS" id="PR00260">
    <property type="entry name" value="CHEMTRNSDUCR"/>
</dbReference>
<dbReference type="GO" id="GO:0004888">
    <property type="term" value="F:transmembrane signaling receptor activity"/>
    <property type="evidence" value="ECO:0007669"/>
    <property type="project" value="InterPro"/>
</dbReference>
<evidence type="ECO:0000313" key="10">
    <source>
        <dbReference type="EMBL" id="THE63410.1"/>
    </source>
</evidence>
<feature type="domain" description="PAS" evidence="8">
    <location>
        <begin position="265"/>
        <end position="340"/>
    </location>
</feature>
<evidence type="ECO:0000256" key="2">
    <source>
        <dbReference type="ARBA" id="ARBA00022519"/>
    </source>
</evidence>
<feature type="domain" description="Methyl-accepting transducer" evidence="7">
    <location>
        <begin position="6"/>
        <end position="242"/>
    </location>
</feature>
<dbReference type="SMART" id="SM00283">
    <property type="entry name" value="MA"/>
    <property type="match status" value="1"/>
</dbReference>
<dbReference type="InterPro" id="IPR004090">
    <property type="entry name" value="Chemotax_Me-accpt_rcpt"/>
</dbReference>
<organism evidence="10 11">
    <name type="scientific">Salinadaptatus halalkaliphilus</name>
    <dbReference type="NCBI Taxonomy" id="2419781"/>
    <lineage>
        <taxon>Archaea</taxon>
        <taxon>Methanobacteriati</taxon>
        <taxon>Methanobacteriota</taxon>
        <taxon>Stenosarchaea group</taxon>
        <taxon>Halobacteria</taxon>
        <taxon>Halobacteriales</taxon>
        <taxon>Natrialbaceae</taxon>
        <taxon>Salinadaptatus</taxon>
    </lineage>
</organism>
<dbReference type="InterPro" id="IPR035965">
    <property type="entry name" value="PAS-like_dom_sf"/>
</dbReference>